<dbReference type="AlphaFoldDB" id="S9RUZ0"/>
<dbReference type="OrthoDB" id="9801445at2"/>
<dbReference type="STRING" id="1123237.Salmuc_00179"/>
<keyword evidence="4" id="KW-0862">Zinc</keyword>
<dbReference type="Pfam" id="PF02633">
    <property type="entry name" value="Creatininase"/>
    <property type="match status" value="1"/>
</dbReference>
<dbReference type="GO" id="GO:0009231">
    <property type="term" value="P:riboflavin biosynthetic process"/>
    <property type="evidence" value="ECO:0007669"/>
    <property type="project" value="TreeGrafter"/>
</dbReference>
<evidence type="ECO:0000256" key="5">
    <source>
        <dbReference type="ARBA" id="ARBA00024029"/>
    </source>
</evidence>
<comment type="cofactor">
    <cofactor evidence="1">
        <name>Zn(2+)</name>
        <dbReference type="ChEBI" id="CHEBI:29105"/>
    </cofactor>
</comment>
<reference evidence="7" key="1">
    <citation type="journal article" date="2014" name="Stand. Genomic Sci.">
        <title>Genome sequence of the exopolysaccharide-producing Salipiger mucosus type strain (DSM 16094(T)), a moderately halophilic member of the Roseobacter clade.</title>
        <authorList>
            <person name="Riedel T."/>
            <person name="Spring S."/>
            <person name="Fiebig A."/>
            <person name="Petersen J."/>
            <person name="Kyrpides N.C."/>
            <person name="Goker M."/>
            <person name="Klenk H.P."/>
        </authorList>
    </citation>
    <scope>NUCLEOTIDE SEQUENCE [LARGE SCALE GENOMIC DNA]</scope>
    <source>
        <strain evidence="7">DSM 16094</strain>
    </source>
</reference>
<accession>S9RUZ0</accession>
<gene>
    <name evidence="6" type="ORF">Salmuc_00179</name>
</gene>
<dbReference type="RefSeq" id="WP_020040252.1">
    <property type="nucleotide sequence ID" value="NZ_KE557276.1"/>
</dbReference>
<dbReference type="InterPro" id="IPR024087">
    <property type="entry name" value="Creatininase-like_sf"/>
</dbReference>
<dbReference type="HOGENOM" id="CLU_055029_2_1_5"/>
<dbReference type="PANTHER" id="PTHR35005">
    <property type="entry name" value="3-DEHYDRO-SCYLLO-INOSOSE HYDROLASE"/>
    <property type="match status" value="1"/>
</dbReference>
<dbReference type="GO" id="GO:0016811">
    <property type="term" value="F:hydrolase activity, acting on carbon-nitrogen (but not peptide) bonds, in linear amides"/>
    <property type="evidence" value="ECO:0007669"/>
    <property type="project" value="TreeGrafter"/>
</dbReference>
<evidence type="ECO:0000313" key="6">
    <source>
        <dbReference type="EMBL" id="EPX81865.1"/>
    </source>
</evidence>
<dbReference type="Proteomes" id="UP000015347">
    <property type="component" value="Unassembled WGS sequence"/>
</dbReference>
<dbReference type="Gene3D" id="3.40.50.10310">
    <property type="entry name" value="Creatininase"/>
    <property type="match status" value="1"/>
</dbReference>
<evidence type="ECO:0000256" key="2">
    <source>
        <dbReference type="ARBA" id="ARBA00022723"/>
    </source>
</evidence>
<evidence type="ECO:0000256" key="1">
    <source>
        <dbReference type="ARBA" id="ARBA00001947"/>
    </source>
</evidence>
<keyword evidence="3 6" id="KW-0378">Hydrolase</keyword>
<keyword evidence="2" id="KW-0479">Metal-binding</keyword>
<proteinExistence type="inferred from homology"/>
<dbReference type="EMBL" id="APVH01000028">
    <property type="protein sequence ID" value="EPX81865.1"/>
    <property type="molecule type" value="Genomic_DNA"/>
</dbReference>
<dbReference type="GO" id="GO:0046872">
    <property type="term" value="F:metal ion binding"/>
    <property type="evidence" value="ECO:0007669"/>
    <property type="project" value="UniProtKB-KW"/>
</dbReference>
<dbReference type="PANTHER" id="PTHR35005:SF1">
    <property type="entry name" value="2-AMINO-5-FORMYLAMINO-6-RIBOSYLAMINOPYRIMIDIN-4(3H)-ONE 5'-MONOPHOSPHATE DEFORMYLASE"/>
    <property type="match status" value="1"/>
</dbReference>
<protein>
    <submittedName>
        <fullName evidence="6">Creatinine amidohydrolase family protein</fullName>
    </submittedName>
</protein>
<evidence type="ECO:0000256" key="3">
    <source>
        <dbReference type="ARBA" id="ARBA00022801"/>
    </source>
</evidence>
<comment type="similarity">
    <text evidence="5">Belongs to the creatininase superfamily.</text>
</comment>
<name>S9RUZ0_9RHOB</name>
<evidence type="ECO:0000313" key="7">
    <source>
        <dbReference type="Proteomes" id="UP000015347"/>
    </source>
</evidence>
<sequence length="280" mass="28888">MLHSWQDLTRAELARLGAEGALVVVPTGATEQHGDHLPVDTDTRLAAAIARRAAERAAGAVVVAPPVAAGFSPHHAAWAGTLSLRLETYLALLGDLARSVLGAGFRRMLFVNGHGGNTAPLRSLVGQMVTDGHAVGMIDYFAPSEADWVPLLRGALPRVGHACEMETSLSMALATPDKAAAIARAIRDLPSRCTQPWMAEAGDADPITAAGAGWPPIFQPGDCGYYGDPATATAETGDAILAVVTEGLAGFFDAFANANLRVGTRGGLAPQAAGSSADRH</sequence>
<dbReference type="eggNOG" id="COG1402">
    <property type="taxonomic scope" value="Bacteria"/>
</dbReference>
<keyword evidence="7" id="KW-1185">Reference proteome</keyword>
<evidence type="ECO:0000256" key="4">
    <source>
        <dbReference type="ARBA" id="ARBA00022833"/>
    </source>
</evidence>
<comment type="caution">
    <text evidence="6">The sequence shown here is derived from an EMBL/GenBank/DDBJ whole genome shotgun (WGS) entry which is preliminary data.</text>
</comment>
<dbReference type="InterPro" id="IPR003785">
    <property type="entry name" value="Creatininase/forma_Hydrolase"/>
</dbReference>
<organism evidence="6 7">
    <name type="scientific">Salipiger mucosus DSM 16094</name>
    <dbReference type="NCBI Taxonomy" id="1123237"/>
    <lineage>
        <taxon>Bacteria</taxon>
        <taxon>Pseudomonadati</taxon>
        <taxon>Pseudomonadota</taxon>
        <taxon>Alphaproteobacteria</taxon>
        <taxon>Rhodobacterales</taxon>
        <taxon>Roseobacteraceae</taxon>
        <taxon>Salipiger</taxon>
    </lineage>
</organism>
<dbReference type="SUPFAM" id="SSF102215">
    <property type="entry name" value="Creatininase"/>
    <property type="match status" value="1"/>
</dbReference>